<evidence type="ECO:0000313" key="2">
    <source>
        <dbReference type="Proteomes" id="UP000002593"/>
    </source>
</evidence>
<gene>
    <name evidence="1" type="ordered locus">Hbut_0245</name>
</gene>
<dbReference type="GeneID" id="4782585"/>
<sequence length="268" mass="28723">MYTTIGPVVRISDASRFPLRAAIAQLLRMGNGRLVYKTPDGRIFQIDVSGDGRAGCIAIGARLLQGDECLQEFAKLLGAKRGTIELITLTPQLVNIDLQTWPKSILSDGVMALYKLIGAHPPAARPPAAPAAAGPSLQPAASPLRLTATPAAMPAKPAALEARISRLDLRDYFNPLTAVAIILRGERLTAQTTNRSCTDIVLEVAEIAGARIYTLCRGDRTVVQAVVENGRVQVVVERDDGTMLLGREALLEGVRIPARDAEIFVERG</sequence>
<dbReference type="EnsemblBacteria" id="ABM80117">
    <property type="protein sequence ID" value="ABM80117"/>
    <property type="gene ID" value="Hbut_0245"/>
</dbReference>
<dbReference type="OrthoDB" id="385895at2157"/>
<dbReference type="HOGENOM" id="CLU_1036686_0_0_2"/>
<proteinExistence type="predicted"/>
<keyword evidence="2" id="KW-1185">Reference proteome</keyword>
<protein>
    <submittedName>
        <fullName evidence="1">Uncharacterized protein</fullName>
    </submittedName>
</protein>
<dbReference type="RefSeq" id="WP_011821434.1">
    <property type="nucleotide sequence ID" value="NC_008818.1"/>
</dbReference>
<dbReference type="EMBL" id="CP000493">
    <property type="protein sequence ID" value="ABM80117.1"/>
    <property type="molecule type" value="Genomic_DNA"/>
</dbReference>
<organism evidence="1 2">
    <name type="scientific">Hyperthermus butylicus (strain DSM 5456 / JCM 9403 / PLM1-5)</name>
    <dbReference type="NCBI Taxonomy" id="415426"/>
    <lineage>
        <taxon>Archaea</taxon>
        <taxon>Thermoproteota</taxon>
        <taxon>Thermoprotei</taxon>
        <taxon>Desulfurococcales</taxon>
        <taxon>Pyrodictiaceae</taxon>
        <taxon>Hyperthermus</taxon>
    </lineage>
</organism>
<evidence type="ECO:0000313" key="1">
    <source>
        <dbReference type="EMBL" id="ABM80117.1"/>
    </source>
</evidence>
<dbReference type="Proteomes" id="UP000002593">
    <property type="component" value="Chromosome"/>
</dbReference>
<dbReference type="STRING" id="415426.Hbut_0245"/>
<name>A2BJF6_HYPBU</name>
<accession>A2BJF6</accession>
<reference evidence="1 2" key="1">
    <citation type="journal article" date="2007" name="Archaea">
        <title>The genome of Hyperthermus butylicus: a sulfur-reducing, peptide fermenting, neutrophilic Crenarchaeote growing up to 108 degrees C.</title>
        <authorList>
            <person name="Brugger K."/>
            <person name="Chen L."/>
            <person name="Stark M."/>
            <person name="Zibat A."/>
            <person name="Redder P."/>
            <person name="Ruepp A."/>
            <person name="Awayez M."/>
            <person name="She Q."/>
            <person name="Garrett R.A."/>
            <person name="Klenk H.P."/>
        </authorList>
    </citation>
    <scope>NUCLEOTIDE SEQUENCE [LARGE SCALE GENOMIC DNA]</scope>
    <source>
        <strain evidence="2">DSM 5456 / JCM 9403 / PLM1-5</strain>
    </source>
</reference>
<dbReference type="AlphaFoldDB" id="A2BJF6"/>
<dbReference type="KEGG" id="hbu:Hbut_0245"/>